<sequence>MADKPATTAHGYCTNTTPVPGTLHTINAKNTGPKFRHLHGRRYGKCPCGKEVTLTERNNLRPHKQPQE</sequence>
<evidence type="ECO:0000313" key="1">
    <source>
        <dbReference type="EMBL" id="MEJ8654942.1"/>
    </source>
</evidence>
<dbReference type="Proteomes" id="UP001375539">
    <property type="component" value="Unassembled WGS sequence"/>
</dbReference>
<gene>
    <name evidence="1" type="ORF">WKI58_00045</name>
</gene>
<dbReference type="EMBL" id="JBBKAI010000001">
    <property type="protein sequence ID" value="MEJ8654942.1"/>
    <property type="molecule type" value="Genomic_DNA"/>
</dbReference>
<proteinExistence type="predicted"/>
<organism evidence="1 2">
    <name type="scientific">Streptomyces pratisoli</name>
    <dbReference type="NCBI Taxonomy" id="3139917"/>
    <lineage>
        <taxon>Bacteria</taxon>
        <taxon>Bacillati</taxon>
        <taxon>Actinomycetota</taxon>
        <taxon>Actinomycetes</taxon>
        <taxon>Kitasatosporales</taxon>
        <taxon>Streptomycetaceae</taxon>
        <taxon>Streptomyces</taxon>
    </lineage>
</organism>
<keyword evidence="2" id="KW-1185">Reference proteome</keyword>
<comment type="caution">
    <text evidence="1">The sequence shown here is derived from an EMBL/GenBank/DDBJ whole genome shotgun (WGS) entry which is preliminary data.</text>
</comment>
<evidence type="ECO:0000313" key="2">
    <source>
        <dbReference type="Proteomes" id="UP001375539"/>
    </source>
</evidence>
<reference evidence="1" key="1">
    <citation type="submission" date="2024-03" db="EMBL/GenBank/DDBJ databases">
        <title>Novel Streptomyces species of biotechnological and ecological value are a feature of Machair soil.</title>
        <authorList>
            <person name="Prole J.R."/>
            <person name="Goodfellow M."/>
            <person name="Allenby N."/>
            <person name="Ward A.C."/>
        </authorList>
    </citation>
    <scope>NUCLEOTIDE SEQUENCE</scope>
    <source>
        <strain evidence="1">MS1.AVA.4</strain>
    </source>
</reference>
<name>A0ACC6Q936_9ACTN</name>
<protein>
    <submittedName>
        <fullName evidence="1">Uncharacterized protein</fullName>
    </submittedName>
</protein>
<accession>A0ACC6Q936</accession>